<dbReference type="SUPFAM" id="SSF47413">
    <property type="entry name" value="lambda repressor-like DNA-binding domains"/>
    <property type="match status" value="1"/>
</dbReference>
<dbReference type="Pfam" id="PF00356">
    <property type="entry name" value="LacI"/>
    <property type="match status" value="1"/>
</dbReference>
<sequence>MPKITLSTIAKKANTSVASVSRVLKKPHLTSSQIQLRVYKAIEELNMDTSKNFKPYKPIHNSGKILIIDNQLFTKSLINIGLEQELKEKQYQVFYLQFPYNNKSDIHHIIRYVAQNAFDGIIIINDAPYLKTLVAYKNTLPPIVLVNHFSLDFVCVHFDHLLIGHQITKYLIDKSHSKIAILLNNETLTSTMLLLQGYKQALLRASIAIEPRYIIHGCFTYQHARSAVNKLINSTKSPTAIICTDHFSLNYLNKNNYKEQHHQLPDSMVLGALHQANENKAKLTKPLTISYFSASKELKYNELDSLCRINKPLFKMGQKSAALLCELIENTIKPIKRCTIINTESMFY</sequence>
<dbReference type="STRING" id="1798182.GA0061081_10144"/>
<dbReference type="EMBL" id="FMAQ01000001">
    <property type="protein sequence ID" value="SCB72111.1"/>
    <property type="molecule type" value="Genomic_DNA"/>
</dbReference>
<dbReference type="InterPro" id="IPR010982">
    <property type="entry name" value="Lambda_DNA-bd_dom_sf"/>
</dbReference>
<dbReference type="PANTHER" id="PTHR30146:SF151">
    <property type="entry name" value="HTH-TYPE TRANSCRIPTIONAL REPRESSOR CYTR"/>
    <property type="match status" value="1"/>
</dbReference>
<evidence type="ECO:0000256" key="3">
    <source>
        <dbReference type="ARBA" id="ARBA00023125"/>
    </source>
</evidence>
<dbReference type="GO" id="GO:0000976">
    <property type="term" value="F:transcription cis-regulatory region binding"/>
    <property type="evidence" value="ECO:0007669"/>
    <property type="project" value="TreeGrafter"/>
</dbReference>
<dbReference type="AlphaFoldDB" id="A0A1C3YPX1"/>
<evidence type="ECO:0000256" key="2">
    <source>
        <dbReference type="ARBA" id="ARBA00023015"/>
    </source>
</evidence>
<keyword evidence="4" id="KW-0804">Transcription</keyword>
<name>A0A1C3YPX1_9GAMM</name>
<proteinExistence type="predicted"/>
<dbReference type="InterPro" id="IPR001761">
    <property type="entry name" value="Peripla_BP/Lac1_sug-bd_dom"/>
</dbReference>
<protein>
    <submittedName>
        <fullName evidence="7">Transcriptional regulator, LacI family</fullName>
    </submittedName>
</protein>
<evidence type="ECO:0000256" key="4">
    <source>
        <dbReference type="ARBA" id="ARBA00023163"/>
    </source>
</evidence>
<accession>A0A1C3YPX1</accession>
<feature type="domain" description="HTH lacI-type" evidence="5">
    <location>
        <begin position="5"/>
        <end position="46"/>
    </location>
</feature>
<feature type="domain" description="Periplasmic binding protein/LacI sugar binding" evidence="6">
    <location>
        <begin position="78"/>
        <end position="244"/>
    </location>
</feature>
<dbReference type="Gene3D" id="3.40.50.2300">
    <property type="match status" value="2"/>
</dbReference>
<dbReference type="CDD" id="cd06267">
    <property type="entry name" value="PBP1_LacI_sugar_binding-like"/>
    <property type="match status" value="1"/>
</dbReference>
<keyword evidence="3" id="KW-0238">DNA-binding</keyword>
<keyword evidence="8" id="KW-1185">Reference proteome</keyword>
<evidence type="ECO:0000313" key="7">
    <source>
        <dbReference type="EMBL" id="SCB72111.1"/>
    </source>
</evidence>
<dbReference type="Pfam" id="PF00532">
    <property type="entry name" value="Peripla_BP_1"/>
    <property type="match status" value="1"/>
</dbReference>
<evidence type="ECO:0000313" key="8">
    <source>
        <dbReference type="Proteomes" id="UP000199670"/>
    </source>
</evidence>
<evidence type="ECO:0000256" key="1">
    <source>
        <dbReference type="ARBA" id="ARBA00022491"/>
    </source>
</evidence>
<keyword evidence="2" id="KW-0805">Transcription regulation</keyword>
<keyword evidence="1" id="KW-0678">Repressor</keyword>
<organism evidence="7 8">
    <name type="scientific">Gilliamella bombicola</name>
    <dbReference type="NCBI Taxonomy" id="1798182"/>
    <lineage>
        <taxon>Bacteria</taxon>
        <taxon>Pseudomonadati</taxon>
        <taxon>Pseudomonadota</taxon>
        <taxon>Gammaproteobacteria</taxon>
        <taxon>Orbales</taxon>
        <taxon>Orbaceae</taxon>
        <taxon>Gilliamella</taxon>
    </lineage>
</organism>
<gene>
    <name evidence="7" type="ORF">GA0061081_10144</name>
</gene>
<reference evidence="8" key="1">
    <citation type="submission" date="2016-08" db="EMBL/GenBank/DDBJ databases">
        <authorList>
            <person name="Varghese N."/>
            <person name="Submissions Spin"/>
        </authorList>
    </citation>
    <scope>NUCLEOTIDE SEQUENCE [LARGE SCALE GENOMIC DNA]</scope>
    <source>
        <strain evidence="8">R-53248</strain>
    </source>
</reference>
<dbReference type="PANTHER" id="PTHR30146">
    <property type="entry name" value="LACI-RELATED TRANSCRIPTIONAL REPRESSOR"/>
    <property type="match status" value="1"/>
</dbReference>
<evidence type="ECO:0000259" key="6">
    <source>
        <dbReference type="Pfam" id="PF00532"/>
    </source>
</evidence>
<dbReference type="Gene3D" id="1.10.260.40">
    <property type="entry name" value="lambda repressor-like DNA-binding domains"/>
    <property type="match status" value="1"/>
</dbReference>
<evidence type="ECO:0000259" key="5">
    <source>
        <dbReference type="Pfam" id="PF00356"/>
    </source>
</evidence>
<dbReference type="CDD" id="cd01392">
    <property type="entry name" value="HTH_LacI"/>
    <property type="match status" value="1"/>
</dbReference>
<dbReference type="OrthoDB" id="9798934at2"/>
<dbReference type="InterPro" id="IPR028082">
    <property type="entry name" value="Peripla_BP_I"/>
</dbReference>
<dbReference type="SUPFAM" id="SSF53822">
    <property type="entry name" value="Periplasmic binding protein-like I"/>
    <property type="match status" value="1"/>
</dbReference>
<dbReference type="GO" id="GO:0003700">
    <property type="term" value="F:DNA-binding transcription factor activity"/>
    <property type="evidence" value="ECO:0007669"/>
    <property type="project" value="TreeGrafter"/>
</dbReference>
<dbReference type="Proteomes" id="UP000199670">
    <property type="component" value="Unassembled WGS sequence"/>
</dbReference>
<dbReference type="InterPro" id="IPR000843">
    <property type="entry name" value="HTH_LacI"/>
</dbReference>